<reference evidence="4" key="1">
    <citation type="submission" date="2016-10" db="EMBL/GenBank/DDBJ databases">
        <authorList>
            <person name="Varghese N."/>
            <person name="Submissions S."/>
        </authorList>
    </citation>
    <scope>NUCLEOTIDE SEQUENCE [LARGE SCALE GENOMIC DNA]</scope>
    <source>
        <strain evidence="4">DSM 22251</strain>
    </source>
</reference>
<dbReference type="AlphaFoldDB" id="A0A1I3LQA9"/>
<dbReference type="SUPFAM" id="SSF56281">
    <property type="entry name" value="Metallo-hydrolase/oxidoreductase"/>
    <property type="match status" value="1"/>
</dbReference>
<dbReference type="CDD" id="cd00158">
    <property type="entry name" value="RHOD"/>
    <property type="match status" value="2"/>
</dbReference>
<sequence>MMKVEQIYTGCLAQGAYYIVSEKEAVIFDPLRETKPYLDRLEKDGVKLKYIFETHFHADFVSGHVDLSRKTGAPIIYGPTATPDFEAIIATDGQIFEVGKVKIKVLHTPGHTMESSTFLLIDENGKETAIFSGDTLFLGDVGRPDLAQKAGSITQEDLAGILYESLQQKIIPLPDDILVYPAHGAGSACGKNMQKETVDTLGNQKKTNYALNQPNKEAFIAEVLDGLAAPPKYFGMNVAMNKGGYEDFDSILEKGKQPLSPEEFENVAEDSGALILDTRSAADFHKGYVPNSINIGLKGDFAPWVGAMIVDVAQPILLVTEVGAEEESITRLARVGFDHVIGYLQGGFESWEKSGKEIDKVKRISAETFAEEFSEKSVVLDVRKPSEYEAEHVNEAFSKPLVEINDWALTINPNEHFYVHCAGGYRSMIAASILNFRGIRNFTEIEGGFSKIKETKVPKSNFVCQSKI</sequence>
<dbReference type="InterPro" id="IPR036866">
    <property type="entry name" value="RibonucZ/Hydroxyglut_hydro"/>
</dbReference>
<dbReference type="FunFam" id="3.60.15.10:FF:000030">
    <property type="entry name" value="Metallo-beta-lactamase family protein"/>
    <property type="match status" value="1"/>
</dbReference>
<dbReference type="GO" id="GO:0006749">
    <property type="term" value="P:glutathione metabolic process"/>
    <property type="evidence" value="ECO:0007669"/>
    <property type="project" value="InterPro"/>
</dbReference>
<dbReference type="Gene3D" id="3.40.250.10">
    <property type="entry name" value="Rhodanese-like domain"/>
    <property type="match status" value="2"/>
</dbReference>
<dbReference type="SMART" id="SM00450">
    <property type="entry name" value="RHOD"/>
    <property type="match status" value="2"/>
</dbReference>
<protein>
    <submittedName>
        <fullName evidence="3">Glyoxylase, beta-lactamase superfamily II</fullName>
    </submittedName>
</protein>
<feature type="domain" description="Rhodanese" evidence="2">
    <location>
        <begin position="269"/>
        <end position="360"/>
    </location>
</feature>
<evidence type="ECO:0000256" key="1">
    <source>
        <dbReference type="ARBA" id="ARBA00022723"/>
    </source>
</evidence>
<dbReference type="SMART" id="SM00849">
    <property type="entry name" value="Lactamase_B"/>
    <property type="match status" value="1"/>
</dbReference>
<dbReference type="Gene3D" id="3.60.15.10">
    <property type="entry name" value="Ribonuclease Z/Hydroxyacylglutathione hydrolase-like"/>
    <property type="match status" value="1"/>
</dbReference>
<dbReference type="GO" id="GO:0050313">
    <property type="term" value="F:sulfur dioxygenase activity"/>
    <property type="evidence" value="ECO:0007669"/>
    <property type="project" value="InterPro"/>
</dbReference>
<dbReference type="GO" id="GO:0046872">
    <property type="term" value="F:metal ion binding"/>
    <property type="evidence" value="ECO:0007669"/>
    <property type="project" value="UniProtKB-KW"/>
</dbReference>
<proteinExistence type="predicted"/>
<dbReference type="InterPro" id="IPR036873">
    <property type="entry name" value="Rhodanese-like_dom_sf"/>
</dbReference>
<dbReference type="Pfam" id="PF00581">
    <property type="entry name" value="Rhodanese"/>
    <property type="match status" value="2"/>
</dbReference>
<organism evidence="3 4">
    <name type="scientific">Kaistella treverensis</name>
    <dbReference type="NCBI Taxonomy" id="631455"/>
    <lineage>
        <taxon>Bacteria</taxon>
        <taxon>Pseudomonadati</taxon>
        <taxon>Bacteroidota</taxon>
        <taxon>Flavobacteriia</taxon>
        <taxon>Flavobacteriales</taxon>
        <taxon>Weeksellaceae</taxon>
        <taxon>Chryseobacterium group</taxon>
        <taxon>Kaistella</taxon>
    </lineage>
</organism>
<dbReference type="InterPro" id="IPR044528">
    <property type="entry name" value="POD-like_MBL-fold"/>
</dbReference>
<dbReference type="InterPro" id="IPR001763">
    <property type="entry name" value="Rhodanese-like_dom"/>
</dbReference>
<dbReference type="GO" id="GO:0070813">
    <property type="term" value="P:hydrogen sulfide metabolic process"/>
    <property type="evidence" value="ECO:0007669"/>
    <property type="project" value="TreeGrafter"/>
</dbReference>
<dbReference type="EMBL" id="FORQ01000002">
    <property type="protein sequence ID" value="SFI86959.1"/>
    <property type="molecule type" value="Genomic_DNA"/>
</dbReference>
<name>A0A1I3LQA9_9FLAO</name>
<dbReference type="InterPro" id="IPR001279">
    <property type="entry name" value="Metallo-B-lactamas"/>
</dbReference>
<dbReference type="SUPFAM" id="SSF52821">
    <property type="entry name" value="Rhodanese/Cell cycle control phosphatase"/>
    <property type="match status" value="2"/>
</dbReference>
<gene>
    <name evidence="3" type="ORF">SAMN05421638_1277</name>
</gene>
<feature type="domain" description="Rhodanese" evidence="2">
    <location>
        <begin position="373"/>
        <end position="461"/>
    </location>
</feature>
<accession>A0A1I3LQA9</accession>
<keyword evidence="4" id="KW-1185">Reference proteome</keyword>
<dbReference type="PANTHER" id="PTHR43084">
    <property type="entry name" value="PERSULFIDE DIOXYGENASE ETHE1"/>
    <property type="match status" value="1"/>
</dbReference>
<dbReference type="InterPro" id="IPR051682">
    <property type="entry name" value="Mito_Persulfide_Diox"/>
</dbReference>
<dbReference type="PANTHER" id="PTHR43084:SF1">
    <property type="entry name" value="PERSULFIDE DIOXYGENASE ETHE1, MITOCHONDRIAL"/>
    <property type="match status" value="1"/>
</dbReference>
<evidence type="ECO:0000259" key="2">
    <source>
        <dbReference type="PROSITE" id="PS50206"/>
    </source>
</evidence>
<evidence type="ECO:0000313" key="3">
    <source>
        <dbReference type="EMBL" id="SFI86959.1"/>
    </source>
</evidence>
<evidence type="ECO:0000313" key="4">
    <source>
        <dbReference type="Proteomes" id="UP000242560"/>
    </source>
</evidence>
<dbReference type="Proteomes" id="UP000242560">
    <property type="component" value="Unassembled WGS sequence"/>
</dbReference>
<dbReference type="CDD" id="cd07724">
    <property type="entry name" value="POD-like_MBL-fold"/>
    <property type="match status" value="1"/>
</dbReference>
<dbReference type="Pfam" id="PF00753">
    <property type="entry name" value="Lactamase_B"/>
    <property type="match status" value="1"/>
</dbReference>
<dbReference type="PROSITE" id="PS50206">
    <property type="entry name" value="RHODANESE_3"/>
    <property type="match status" value="2"/>
</dbReference>
<keyword evidence="1" id="KW-0479">Metal-binding</keyword>